<dbReference type="InParanoid" id="A0A1X7UQU0"/>
<evidence type="ECO:0000256" key="4">
    <source>
        <dbReference type="ARBA" id="ARBA00019474"/>
    </source>
</evidence>
<evidence type="ECO:0000256" key="1">
    <source>
        <dbReference type="ARBA" id="ARBA00004702"/>
    </source>
</evidence>
<keyword evidence="14" id="KW-0413">Isomerase</keyword>
<comment type="pathway">
    <text evidence="1">Lipid metabolism; prostaglandin biosynthesis.</text>
</comment>
<accession>A0A1X7UQU0</accession>
<keyword evidence="6" id="KW-0444">Lipid biosynthesis</keyword>
<evidence type="ECO:0000256" key="9">
    <source>
        <dbReference type="ARBA" id="ARBA00022832"/>
    </source>
</evidence>
<reference evidence="21" key="2">
    <citation type="submission" date="2017-05" db="UniProtKB">
        <authorList>
            <consortium name="EnsemblMetazoa"/>
        </authorList>
    </citation>
    <scope>IDENTIFICATION</scope>
</reference>
<dbReference type="PROSITE" id="PS51354">
    <property type="entry name" value="GLUTAREDOXIN_2"/>
    <property type="match status" value="1"/>
</dbReference>
<evidence type="ECO:0000256" key="13">
    <source>
        <dbReference type="ARBA" id="ARBA00023160"/>
    </source>
</evidence>
<keyword evidence="11" id="KW-0443">Lipid metabolism</keyword>
<comment type="subcellular location">
    <subcellularLocation>
        <location evidence="18">Endomembrane system</location>
        <topology evidence="18">Single-pass membrane protein</topology>
    </subcellularLocation>
</comment>
<dbReference type="SFLD" id="SFLDG01182">
    <property type="entry name" value="Prostaglandin_E_synthase_like"/>
    <property type="match status" value="1"/>
</dbReference>
<dbReference type="PANTHER" id="PTHR12782:SF5">
    <property type="entry name" value="PROSTAGLANDIN E SYNTHASE 2"/>
    <property type="match status" value="1"/>
</dbReference>
<keyword evidence="8" id="KW-0812">Transmembrane</keyword>
<comment type="similarity">
    <text evidence="2">Belongs to the GST superfamily.</text>
</comment>
<dbReference type="InterPro" id="IPR010987">
    <property type="entry name" value="Glutathione-S-Trfase_C-like"/>
</dbReference>
<evidence type="ECO:0000256" key="16">
    <source>
        <dbReference type="ARBA" id="ARBA00023931"/>
    </source>
</evidence>
<organism evidence="21">
    <name type="scientific">Amphimedon queenslandica</name>
    <name type="common">Sponge</name>
    <dbReference type="NCBI Taxonomy" id="400682"/>
    <lineage>
        <taxon>Eukaryota</taxon>
        <taxon>Metazoa</taxon>
        <taxon>Porifera</taxon>
        <taxon>Demospongiae</taxon>
        <taxon>Heteroscleromorpha</taxon>
        <taxon>Haplosclerida</taxon>
        <taxon>Niphatidae</taxon>
        <taxon>Amphimedon</taxon>
    </lineage>
</organism>
<dbReference type="PROSITE" id="PS50405">
    <property type="entry name" value="GST_CTER"/>
    <property type="match status" value="1"/>
</dbReference>
<dbReference type="GO" id="GO:0012505">
    <property type="term" value="C:endomembrane system"/>
    <property type="evidence" value="ECO:0007669"/>
    <property type="project" value="UniProtKB-SubCell"/>
</dbReference>
<dbReference type="InterPro" id="IPR036282">
    <property type="entry name" value="Glutathione-S-Trfase_C_sf"/>
</dbReference>
<dbReference type="PANTHER" id="PTHR12782">
    <property type="entry name" value="MICROSOMAL PROSTAGLANDIN E SYNTHASE-2"/>
    <property type="match status" value="1"/>
</dbReference>
<dbReference type="eggNOG" id="KOG3029">
    <property type="taxonomic scope" value="Eukaryota"/>
</dbReference>
<evidence type="ECO:0000256" key="8">
    <source>
        <dbReference type="ARBA" id="ARBA00022692"/>
    </source>
</evidence>
<dbReference type="Gene3D" id="3.40.30.10">
    <property type="entry name" value="Glutaredoxin"/>
    <property type="match status" value="1"/>
</dbReference>
<evidence type="ECO:0000256" key="7">
    <source>
        <dbReference type="ARBA" id="ARBA00022585"/>
    </source>
</evidence>
<dbReference type="GO" id="GO:0001516">
    <property type="term" value="P:prostaglandin biosynthetic process"/>
    <property type="evidence" value="ECO:0007669"/>
    <property type="project" value="UniProtKB-UniPathway"/>
</dbReference>
<keyword evidence="13" id="KW-0275">Fatty acid biosynthesis</keyword>
<evidence type="ECO:0000313" key="21">
    <source>
        <dbReference type="EnsemblMetazoa" id="Aqu2.1.30026_001"/>
    </source>
</evidence>
<reference evidence="22" key="1">
    <citation type="journal article" date="2010" name="Nature">
        <title>The Amphimedon queenslandica genome and the evolution of animal complexity.</title>
        <authorList>
            <person name="Srivastava M."/>
            <person name="Simakov O."/>
            <person name="Chapman J."/>
            <person name="Fahey B."/>
            <person name="Gauthier M.E."/>
            <person name="Mitros T."/>
            <person name="Richards G.S."/>
            <person name="Conaco C."/>
            <person name="Dacre M."/>
            <person name="Hellsten U."/>
            <person name="Larroux C."/>
            <person name="Putnam N.H."/>
            <person name="Stanke M."/>
            <person name="Adamska M."/>
            <person name="Darling A."/>
            <person name="Degnan S.M."/>
            <person name="Oakley T.H."/>
            <person name="Plachetzki D.C."/>
            <person name="Zhai Y."/>
            <person name="Adamski M."/>
            <person name="Calcino A."/>
            <person name="Cummins S.F."/>
            <person name="Goodstein D.M."/>
            <person name="Harris C."/>
            <person name="Jackson D.J."/>
            <person name="Leys S.P."/>
            <person name="Shu S."/>
            <person name="Woodcroft B.J."/>
            <person name="Vervoort M."/>
            <person name="Kosik K.S."/>
            <person name="Manning G."/>
            <person name="Degnan B.M."/>
            <person name="Rokhsar D.S."/>
        </authorList>
    </citation>
    <scope>NUCLEOTIDE SEQUENCE [LARGE SCALE GENOMIC DNA]</scope>
</reference>
<keyword evidence="10" id="KW-1133">Transmembrane helix</keyword>
<dbReference type="SFLD" id="SFLDS00019">
    <property type="entry name" value="Glutathione_Transferase_(cytos"/>
    <property type="match status" value="1"/>
</dbReference>
<dbReference type="EC" id="5.3.99.3" evidence="3"/>
<sequence>MLIMQQSHVASTVRCTYIMAANAVPKLWRIGGVFVTTMAPFYIYRRAYCSSTVTNKTPSLVLYQYQTCPFCCKTRAFLNYYGLQYQIVEVNPLSRKEIKFSKYKKVPLLKAGDVQVNDSSLITSVLRSSMILGKPVSRVLNMYPEIEFYDATNKTQVKERANKYFLMYGERSTPPLNELREEREWREWVDTHLVHTFSPNIYRTLRESWQAFQYISEAGNFNPFERAAARYFGTIMMYFIGKRIKKKYRLKEDVRQSLYDECNKWTAAIGKNRRYMGGDKPNLADLSVYGALTALEGLDTFDDMMKNTSIKKWYGSMKQCVDGHEGATDKQ</sequence>
<evidence type="ECO:0000256" key="5">
    <source>
        <dbReference type="ARBA" id="ARBA00022501"/>
    </source>
</evidence>
<dbReference type="SFLD" id="SFLDG01203">
    <property type="entry name" value="Prostaglandin_E_synthase_like1"/>
    <property type="match status" value="1"/>
</dbReference>
<keyword evidence="12" id="KW-0472">Membrane</keyword>
<dbReference type="UniPathway" id="UPA00662"/>
<dbReference type="PROSITE" id="PS00195">
    <property type="entry name" value="GLUTAREDOXIN_1"/>
    <property type="match status" value="1"/>
</dbReference>
<evidence type="ECO:0000256" key="17">
    <source>
        <dbReference type="ARBA" id="ARBA00031041"/>
    </source>
</evidence>
<dbReference type="AlphaFoldDB" id="A0A1X7UQU0"/>
<dbReference type="STRING" id="400682.A0A1X7UQU0"/>
<comment type="catalytic activity">
    <reaction evidence="16">
        <text>prostaglandin H2 = prostaglandin E2</text>
        <dbReference type="Rhea" id="RHEA:12893"/>
        <dbReference type="ChEBI" id="CHEBI:57405"/>
        <dbReference type="ChEBI" id="CHEBI:606564"/>
        <dbReference type="EC" id="5.3.99.3"/>
    </reaction>
    <physiologicalReaction direction="left-to-right" evidence="16">
        <dbReference type="Rhea" id="RHEA:12894"/>
    </physiologicalReaction>
</comment>
<protein>
    <recommendedName>
        <fullName evidence="4">Prostaglandin E synthase 2</fullName>
        <ecNumber evidence="3">5.3.99.3</ecNumber>
    </recommendedName>
    <alternativeName>
        <fullName evidence="17">Microsomal prostaglandin E synthase 2</fullName>
    </alternativeName>
</protein>
<feature type="domain" description="GST C-terminal" evidence="20">
    <location>
        <begin position="204"/>
        <end position="331"/>
    </location>
</feature>
<proteinExistence type="inferred from homology"/>
<keyword evidence="9" id="KW-0276">Fatty acid metabolism</keyword>
<dbReference type="CDD" id="cd03197">
    <property type="entry name" value="GST_C_mPGES2"/>
    <property type="match status" value="1"/>
</dbReference>
<name>A0A1X7UQU0_AMPQE</name>
<dbReference type="InterPro" id="IPR034334">
    <property type="entry name" value="PGES2"/>
</dbReference>
<keyword evidence="22" id="KW-1185">Reference proteome</keyword>
<evidence type="ECO:0000256" key="15">
    <source>
        <dbReference type="ARBA" id="ARBA00023930"/>
    </source>
</evidence>
<dbReference type="InterPro" id="IPR034335">
    <property type="entry name" value="PGES2_C"/>
</dbReference>
<evidence type="ECO:0000313" key="22">
    <source>
        <dbReference type="Proteomes" id="UP000007879"/>
    </source>
</evidence>
<dbReference type="InterPro" id="IPR036249">
    <property type="entry name" value="Thioredoxin-like_sf"/>
</dbReference>
<dbReference type="EnsemblMetazoa" id="Aqu2.1.30026_001">
    <property type="protein sequence ID" value="Aqu2.1.30026_001"/>
    <property type="gene ID" value="Aqu2.1.30026"/>
</dbReference>
<dbReference type="EnsemblMetazoa" id="XM_011405990.2">
    <property type="protein sequence ID" value="XP_011404292.1"/>
    <property type="gene ID" value="LOC100640624"/>
</dbReference>
<keyword evidence="5" id="KW-0644">Prostaglandin metabolism</keyword>
<dbReference type="OMA" id="MSCFRLA"/>
<dbReference type="Pfam" id="PF13417">
    <property type="entry name" value="GST_N_3"/>
    <property type="match status" value="1"/>
</dbReference>
<evidence type="ECO:0000256" key="10">
    <source>
        <dbReference type="ARBA" id="ARBA00022989"/>
    </source>
</evidence>
<dbReference type="GO" id="GO:0005739">
    <property type="term" value="C:mitochondrion"/>
    <property type="evidence" value="ECO:0007669"/>
    <property type="project" value="TreeGrafter"/>
</dbReference>
<evidence type="ECO:0000256" key="14">
    <source>
        <dbReference type="ARBA" id="ARBA00023235"/>
    </source>
</evidence>
<evidence type="ECO:0000256" key="18">
    <source>
        <dbReference type="ARBA" id="ARBA00037847"/>
    </source>
</evidence>
<dbReference type="PROSITE" id="PS50404">
    <property type="entry name" value="GST_NTER"/>
    <property type="match status" value="1"/>
</dbReference>
<evidence type="ECO:0000259" key="19">
    <source>
        <dbReference type="PROSITE" id="PS50404"/>
    </source>
</evidence>
<dbReference type="OrthoDB" id="423541at2759"/>
<dbReference type="SUPFAM" id="SSF47616">
    <property type="entry name" value="GST C-terminal domain-like"/>
    <property type="match status" value="1"/>
</dbReference>
<evidence type="ECO:0000256" key="6">
    <source>
        <dbReference type="ARBA" id="ARBA00022516"/>
    </source>
</evidence>
<comment type="catalytic activity">
    <reaction evidence="15">
        <text>prostaglandin H2 = (12S)-hydroxy-(5Z,8E,10E)-heptadecatrienoate + malonaldehyde</text>
        <dbReference type="Rhea" id="RHEA:48644"/>
        <dbReference type="ChEBI" id="CHEBI:57405"/>
        <dbReference type="ChEBI" id="CHEBI:90694"/>
        <dbReference type="ChEBI" id="CHEBI:566274"/>
    </reaction>
    <physiologicalReaction direction="left-to-right" evidence="15">
        <dbReference type="Rhea" id="RHEA:48645"/>
    </physiologicalReaction>
</comment>
<dbReference type="Proteomes" id="UP000007879">
    <property type="component" value="Unassembled WGS sequence"/>
</dbReference>
<dbReference type="InterPro" id="IPR040079">
    <property type="entry name" value="Glutathione_S-Trfase"/>
</dbReference>
<dbReference type="InterPro" id="IPR011767">
    <property type="entry name" value="GLR_AS"/>
</dbReference>
<dbReference type="KEGG" id="aqu:100640624"/>
<dbReference type="SUPFAM" id="SSF52833">
    <property type="entry name" value="Thioredoxin-like"/>
    <property type="match status" value="1"/>
</dbReference>
<evidence type="ECO:0000256" key="12">
    <source>
        <dbReference type="ARBA" id="ARBA00023136"/>
    </source>
</evidence>
<evidence type="ECO:0000256" key="3">
    <source>
        <dbReference type="ARBA" id="ARBA00012203"/>
    </source>
</evidence>
<dbReference type="Gene3D" id="6.20.200.30">
    <property type="match status" value="1"/>
</dbReference>
<dbReference type="Gene3D" id="1.20.1050.10">
    <property type="match status" value="1"/>
</dbReference>
<gene>
    <name evidence="21" type="primary">100640624</name>
</gene>
<evidence type="ECO:0000259" key="20">
    <source>
        <dbReference type="PROSITE" id="PS50405"/>
    </source>
</evidence>
<keyword evidence="7" id="KW-0643">Prostaglandin biosynthesis</keyword>
<dbReference type="InterPro" id="IPR004045">
    <property type="entry name" value="Glutathione_S-Trfase_N"/>
</dbReference>
<dbReference type="GO" id="GO:0050220">
    <property type="term" value="F:prostaglandin-E synthase activity"/>
    <property type="evidence" value="ECO:0007669"/>
    <property type="project" value="UniProtKB-EC"/>
</dbReference>
<evidence type="ECO:0000256" key="11">
    <source>
        <dbReference type="ARBA" id="ARBA00023098"/>
    </source>
</evidence>
<evidence type="ECO:0000256" key="2">
    <source>
        <dbReference type="ARBA" id="ARBA00007409"/>
    </source>
</evidence>
<feature type="domain" description="GST N-terminal" evidence="19">
    <location>
        <begin position="58"/>
        <end position="144"/>
    </location>
</feature>